<gene>
    <name evidence="10" type="ORF">ABDK96_10405</name>
</gene>
<organism evidence="10 11">
    <name type="scientific">Citricoccus nitrophenolicus</name>
    <dbReference type="NCBI Taxonomy" id="863575"/>
    <lineage>
        <taxon>Bacteria</taxon>
        <taxon>Bacillati</taxon>
        <taxon>Actinomycetota</taxon>
        <taxon>Actinomycetes</taxon>
        <taxon>Micrococcales</taxon>
        <taxon>Micrococcaceae</taxon>
        <taxon>Citricoccus</taxon>
    </lineage>
</organism>
<feature type="transmembrane region" description="Helical" evidence="7">
    <location>
        <begin position="235"/>
        <end position="255"/>
    </location>
</feature>
<feature type="compositionally biased region" description="Low complexity" evidence="8">
    <location>
        <begin position="13"/>
        <end position="26"/>
    </location>
</feature>
<dbReference type="EMBL" id="JBDXMX010000004">
    <property type="protein sequence ID" value="MEO9248095.1"/>
    <property type="molecule type" value="Genomic_DNA"/>
</dbReference>
<accession>A0ABV0IKU3</accession>
<comment type="caution">
    <text evidence="10">The sequence shown here is derived from an EMBL/GenBank/DDBJ whole genome shotgun (WGS) entry which is preliminary data.</text>
</comment>
<keyword evidence="2 7" id="KW-0813">Transport</keyword>
<evidence type="ECO:0000256" key="2">
    <source>
        <dbReference type="ARBA" id="ARBA00022448"/>
    </source>
</evidence>
<dbReference type="Gene3D" id="1.10.3720.10">
    <property type="entry name" value="MetI-like"/>
    <property type="match status" value="1"/>
</dbReference>
<name>A0ABV0IKU3_9MICC</name>
<proteinExistence type="inferred from homology"/>
<comment type="similarity">
    <text evidence="7">Belongs to the binding-protein-dependent transport system permease family.</text>
</comment>
<feature type="region of interest" description="Disordered" evidence="8">
    <location>
        <begin position="1"/>
        <end position="32"/>
    </location>
</feature>
<evidence type="ECO:0000256" key="5">
    <source>
        <dbReference type="ARBA" id="ARBA00022989"/>
    </source>
</evidence>
<evidence type="ECO:0000256" key="3">
    <source>
        <dbReference type="ARBA" id="ARBA00022475"/>
    </source>
</evidence>
<feature type="transmembrane region" description="Helical" evidence="7">
    <location>
        <begin position="105"/>
        <end position="129"/>
    </location>
</feature>
<evidence type="ECO:0000256" key="6">
    <source>
        <dbReference type="ARBA" id="ARBA00023136"/>
    </source>
</evidence>
<comment type="subcellular location">
    <subcellularLocation>
        <location evidence="1 7">Cell membrane</location>
        <topology evidence="1 7">Multi-pass membrane protein</topology>
    </subcellularLocation>
</comment>
<protein>
    <submittedName>
        <fullName evidence="10">ABC transporter permease</fullName>
    </submittedName>
</protein>
<dbReference type="SUPFAM" id="SSF161098">
    <property type="entry name" value="MetI-like"/>
    <property type="match status" value="1"/>
</dbReference>
<keyword evidence="4 7" id="KW-0812">Transmembrane</keyword>
<keyword evidence="3" id="KW-1003">Cell membrane</keyword>
<evidence type="ECO:0000259" key="9">
    <source>
        <dbReference type="PROSITE" id="PS50928"/>
    </source>
</evidence>
<evidence type="ECO:0000313" key="10">
    <source>
        <dbReference type="EMBL" id="MEO9248095.1"/>
    </source>
</evidence>
<feature type="domain" description="ABC transmembrane type-1" evidence="9">
    <location>
        <begin position="105"/>
        <end position="285"/>
    </location>
</feature>
<feature type="transmembrane region" description="Helical" evidence="7">
    <location>
        <begin position="170"/>
        <end position="191"/>
    </location>
</feature>
<dbReference type="PANTHER" id="PTHR30151">
    <property type="entry name" value="ALKANE SULFONATE ABC TRANSPORTER-RELATED, MEMBRANE SUBUNIT"/>
    <property type="match status" value="1"/>
</dbReference>
<dbReference type="Proteomes" id="UP001484097">
    <property type="component" value="Unassembled WGS sequence"/>
</dbReference>
<dbReference type="PROSITE" id="PS50928">
    <property type="entry name" value="ABC_TM1"/>
    <property type="match status" value="1"/>
</dbReference>
<feature type="transmembrane region" description="Helical" evidence="7">
    <location>
        <begin position="267"/>
        <end position="293"/>
    </location>
</feature>
<reference evidence="10 11" key="1">
    <citation type="submission" date="2024-05" db="EMBL/GenBank/DDBJ databases">
        <authorList>
            <person name="Yi C."/>
        </authorList>
    </citation>
    <scope>NUCLEOTIDE SEQUENCE [LARGE SCALE GENOMIC DNA]</scope>
    <source>
        <strain evidence="10 11">XS13</strain>
    </source>
</reference>
<dbReference type="CDD" id="cd06261">
    <property type="entry name" value="TM_PBP2"/>
    <property type="match status" value="1"/>
</dbReference>
<dbReference type="InterPro" id="IPR035906">
    <property type="entry name" value="MetI-like_sf"/>
</dbReference>
<dbReference type="PANTHER" id="PTHR30151:SF0">
    <property type="entry name" value="ABC TRANSPORTER PERMEASE PROTEIN MJ0413-RELATED"/>
    <property type="match status" value="1"/>
</dbReference>
<dbReference type="RefSeq" id="WP_347920714.1">
    <property type="nucleotide sequence ID" value="NZ_JBDXMX010000004.1"/>
</dbReference>
<dbReference type="InterPro" id="IPR000515">
    <property type="entry name" value="MetI-like"/>
</dbReference>
<evidence type="ECO:0000256" key="8">
    <source>
        <dbReference type="SAM" id="MobiDB-lite"/>
    </source>
</evidence>
<keyword evidence="11" id="KW-1185">Reference proteome</keyword>
<dbReference type="Pfam" id="PF00528">
    <property type="entry name" value="BPD_transp_1"/>
    <property type="match status" value="1"/>
</dbReference>
<feature type="transmembrane region" description="Helical" evidence="7">
    <location>
        <begin position="40"/>
        <end position="58"/>
    </location>
</feature>
<sequence>MTAQLATEPPPTTETEAPHATAAQVADRPRRRRAGRGQRMLLLALPVPIAVLALWTIGVDGGWVLPFDIRLEQLPRPADVAVRLADLAVGGIINDPFSGGLWANAWASLVRAVSGFALAAALAIPLGLLMGRSRTLSAMLEPTINVVRPIPVTAWAPLALLMIGIGDRSAIFLVFLAAFFPILINTVAAVMQVPERLNEAAAMLGTPAWQRLYKVVLPAAMPGIVSGLRVAMGLAWALLVVGEMTGITVGLGAMITEARVVAKTDLIVAGMVVIGLLGFLTDRALVLAVKLAFRGRPILQDNKAGN</sequence>
<keyword evidence="5 7" id="KW-1133">Transmembrane helix</keyword>
<evidence type="ECO:0000313" key="11">
    <source>
        <dbReference type="Proteomes" id="UP001484097"/>
    </source>
</evidence>
<evidence type="ECO:0000256" key="7">
    <source>
        <dbReference type="RuleBase" id="RU363032"/>
    </source>
</evidence>
<evidence type="ECO:0000256" key="1">
    <source>
        <dbReference type="ARBA" id="ARBA00004651"/>
    </source>
</evidence>
<keyword evidence="6 7" id="KW-0472">Membrane</keyword>
<evidence type="ECO:0000256" key="4">
    <source>
        <dbReference type="ARBA" id="ARBA00022692"/>
    </source>
</evidence>